<keyword evidence="2" id="KW-1185">Reference proteome</keyword>
<proteinExistence type="predicted"/>
<dbReference type="Proteomes" id="UP001447516">
    <property type="component" value="Unassembled WGS sequence"/>
</dbReference>
<reference evidence="1 2" key="1">
    <citation type="submission" date="2024-05" db="EMBL/GenBank/DDBJ databases">
        <title>Microbispora sp.ZYX-F-249.</title>
        <authorList>
            <person name="Xie H."/>
        </authorList>
    </citation>
    <scope>NUCLEOTIDE SEQUENCE [LARGE SCALE GENOMIC DNA]</scope>
    <source>
        <strain evidence="1 2">ZYX-F-249</strain>
    </source>
</reference>
<gene>
    <name evidence="1" type="ORF">AAH991_23170</name>
</gene>
<organism evidence="1 2">
    <name type="scientific">Microbispora maris</name>
    <dbReference type="NCBI Taxonomy" id="3144104"/>
    <lineage>
        <taxon>Bacteria</taxon>
        <taxon>Bacillati</taxon>
        <taxon>Actinomycetota</taxon>
        <taxon>Actinomycetes</taxon>
        <taxon>Streptosporangiales</taxon>
        <taxon>Streptosporangiaceae</taxon>
        <taxon>Microbispora</taxon>
    </lineage>
</organism>
<dbReference type="InterPro" id="IPR025851">
    <property type="entry name" value="SUKH-4"/>
</dbReference>
<dbReference type="Pfam" id="PF14435">
    <property type="entry name" value="SUKH-4"/>
    <property type="match status" value="1"/>
</dbReference>
<sequence length="360" mass="38990">MTFRTVGAPVVRAVDPFIAGLEIVGHLLCEGQEAQAVARDPDSGRVFALEVYRPDLVALDALAPSVEALRRMVAAVAELEGLRGRFADLAGHTGVEPVKEALRRLVAVFRAEEWGPDGWGPAGGPERWPHELPTLWRIMAVIKPMALIASPGRGLRLDLPARVLENVFRVRGLVRVAPENLPAALTHEPTRRFLSEVGLPADARLFSADGAGEPLRTVLEHREEFLRDPGLAHLHDAIGRTPPPPGADHLFVIGGMGGYDLEALLDGRTGAIYHAPYTCEELTPLNADVSTLAFTLWMYAMEQGLRDPYDLTGGDFYHQLADTMVATLAAVDPVACLPSTGADDFRFWPEVFHDAAGGVL</sequence>
<name>A0ABV0AWH5_9ACTN</name>
<evidence type="ECO:0000313" key="2">
    <source>
        <dbReference type="Proteomes" id="UP001447516"/>
    </source>
</evidence>
<accession>A0ABV0AWH5</accession>
<evidence type="ECO:0000313" key="1">
    <source>
        <dbReference type="EMBL" id="MEN3538035.1"/>
    </source>
</evidence>
<comment type="caution">
    <text evidence="1">The sequence shown here is derived from an EMBL/GenBank/DDBJ whole genome shotgun (WGS) entry which is preliminary data.</text>
</comment>
<dbReference type="RefSeq" id="WP_346227987.1">
    <property type="nucleotide sequence ID" value="NZ_JBDJAW010000020.1"/>
</dbReference>
<protein>
    <submittedName>
        <fullName evidence="1">SUKH-4 family immunity protein</fullName>
    </submittedName>
</protein>
<dbReference type="EMBL" id="JBDJAW010000020">
    <property type="protein sequence ID" value="MEN3538035.1"/>
    <property type="molecule type" value="Genomic_DNA"/>
</dbReference>